<keyword evidence="8" id="KW-0624">Polysaccharide degradation</keyword>
<organism evidence="11 12">
    <name type="scientific">Seiridium unicorne</name>
    <dbReference type="NCBI Taxonomy" id="138068"/>
    <lineage>
        <taxon>Eukaryota</taxon>
        <taxon>Fungi</taxon>
        <taxon>Dikarya</taxon>
        <taxon>Ascomycota</taxon>
        <taxon>Pezizomycotina</taxon>
        <taxon>Sordariomycetes</taxon>
        <taxon>Xylariomycetidae</taxon>
        <taxon>Amphisphaeriales</taxon>
        <taxon>Sporocadaceae</taxon>
        <taxon>Seiridium</taxon>
    </lineage>
</organism>
<proteinExistence type="predicted"/>
<dbReference type="InterPro" id="IPR043595">
    <property type="entry name" value="FaeB/C/D"/>
</dbReference>
<keyword evidence="4" id="KW-0858">Xylan degradation</keyword>
<keyword evidence="6" id="KW-0378">Hydrolase</keyword>
<keyword evidence="7" id="KW-0119">Carbohydrate metabolism</keyword>
<evidence type="ECO:0000256" key="7">
    <source>
        <dbReference type="ARBA" id="ARBA00023277"/>
    </source>
</evidence>
<evidence type="ECO:0000313" key="12">
    <source>
        <dbReference type="Proteomes" id="UP001408356"/>
    </source>
</evidence>
<keyword evidence="12" id="KW-1185">Reference proteome</keyword>
<evidence type="ECO:0000256" key="9">
    <source>
        <dbReference type="ARBA" id="ARBA00034075"/>
    </source>
</evidence>
<dbReference type="SUPFAM" id="SSF53474">
    <property type="entry name" value="alpha/beta-Hydrolases"/>
    <property type="match status" value="1"/>
</dbReference>
<comment type="catalytic activity">
    <reaction evidence="9">
        <text>feruloyl-polysaccharide + H2O = ferulate + polysaccharide.</text>
        <dbReference type="EC" id="3.1.1.73"/>
    </reaction>
</comment>
<evidence type="ECO:0000256" key="8">
    <source>
        <dbReference type="ARBA" id="ARBA00023326"/>
    </source>
</evidence>
<protein>
    <recommendedName>
        <fullName evidence="2">feruloyl esterase</fullName>
        <ecNumber evidence="2">3.1.1.73</ecNumber>
    </recommendedName>
</protein>
<dbReference type="EMBL" id="JARVKF010000406">
    <property type="protein sequence ID" value="KAK9416590.1"/>
    <property type="molecule type" value="Genomic_DNA"/>
</dbReference>
<dbReference type="PANTHER" id="PTHR38050">
    <property type="match status" value="1"/>
</dbReference>
<gene>
    <name evidence="11" type="ORF">SUNI508_09696</name>
</gene>
<evidence type="ECO:0000256" key="5">
    <source>
        <dbReference type="ARBA" id="ARBA00022729"/>
    </source>
</evidence>
<evidence type="ECO:0000256" key="2">
    <source>
        <dbReference type="ARBA" id="ARBA00013091"/>
    </source>
</evidence>
<dbReference type="Proteomes" id="UP001408356">
    <property type="component" value="Unassembled WGS sequence"/>
</dbReference>
<comment type="subcellular location">
    <subcellularLocation>
        <location evidence="1">Secreted</location>
    </subcellularLocation>
</comment>
<evidence type="ECO:0000256" key="6">
    <source>
        <dbReference type="ARBA" id="ARBA00022801"/>
    </source>
</evidence>
<evidence type="ECO:0000256" key="1">
    <source>
        <dbReference type="ARBA" id="ARBA00004613"/>
    </source>
</evidence>
<keyword evidence="5 10" id="KW-0732">Signal</keyword>
<evidence type="ECO:0000256" key="3">
    <source>
        <dbReference type="ARBA" id="ARBA00022525"/>
    </source>
</evidence>
<feature type="chain" id="PRO_5046894085" description="feruloyl esterase" evidence="10">
    <location>
        <begin position="22"/>
        <end position="323"/>
    </location>
</feature>
<reference evidence="11 12" key="1">
    <citation type="journal article" date="2024" name="J. Plant Pathol.">
        <title>Sequence and assembly of the genome of Seiridium unicorne, isolate CBS 538.82, causal agent of cypress canker disease.</title>
        <authorList>
            <person name="Scali E."/>
            <person name="Rocca G.D."/>
            <person name="Danti R."/>
            <person name="Garbelotto M."/>
            <person name="Barberini S."/>
            <person name="Baroncelli R."/>
            <person name="Emiliani G."/>
        </authorList>
    </citation>
    <scope>NUCLEOTIDE SEQUENCE [LARGE SCALE GENOMIC DNA]</scope>
    <source>
        <strain evidence="11 12">BM-138-508</strain>
    </source>
</reference>
<dbReference type="Gene3D" id="3.40.50.1820">
    <property type="entry name" value="alpha/beta hydrolase"/>
    <property type="match status" value="1"/>
</dbReference>
<dbReference type="PANTHER" id="PTHR38050:SF2">
    <property type="entry name" value="FERULOYL ESTERASE C-RELATED"/>
    <property type="match status" value="1"/>
</dbReference>
<accession>A0ABR2UPK3</accession>
<comment type="caution">
    <text evidence="11">The sequence shown here is derived from an EMBL/GenBank/DDBJ whole genome shotgun (WGS) entry which is preliminary data.</text>
</comment>
<keyword evidence="3" id="KW-0964">Secreted</keyword>
<sequence>MTMNIVVSSLLLLAPITVVTAQYRLNTTACGSPSPMTPGTFNNSTIGIANLTREYGVWVPNTYDYNTTSKLIFSYHGAGGNIAKQRALDGLTEPAFNEDHIVVYLQGAMNADYDTTWQGAPGAPADDITFTSALLDLIESQFCIDTKRIYATGKSQGAGFVGRLACDPQLSTRFAAFAPVSGAYYNADITEKANCNPESMPIPCSPGRKNIPILAFHGGADPTISYHGAFRKGACLPDIQYWVKEWAKREGLNTTASKVPTTNSVNGMNYTYGNDLVKHVYDGDNIPHDWPATFPNSDNGGQNLTSFNATTWIMGFFNEHKLE</sequence>
<evidence type="ECO:0000256" key="4">
    <source>
        <dbReference type="ARBA" id="ARBA00022651"/>
    </source>
</evidence>
<dbReference type="InterPro" id="IPR029058">
    <property type="entry name" value="AB_hydrolase_fold"/>
</dbReference>
<name>A0ABR2UPK3_9PEZI</name>
<feature type="signal peptide" evidence="10">
    <location>
        <begin position="1"/>
        <end position="21"/>
    </location>
</feature>
<dbReference type="EC" id="3.1.1.73" evidence="2"/>
<evidence type="ECO:0000256" key="10">
    <source>
        <dbReference type="SAM" id="SignalP"/>
    </source>
</evidence>
<evidence type="ECO:0000313" key="11">
    <source>
        <dbReference type="EMBL" id="KAK9416590.1"/>
    </source>
</evidence>